<reference evidence="1" key="1">
    <citation type="submission" date="2023-03" db="EMBL/GenBank/DDBJ databases">
        <title>Massive genome expansion in bonnet fungi (Mycena s.s.) driven by repeated elements and novel gene families across ecological guilds.</title>
        <authorList>
            <consortium name="Lawrence Berkeley National Laboratory"/>
            <person name="Harder C.B."/>
            <person name="Miyauchi S."/>
            <person name="Viragh M."/>
            <person name="Kuo A."/>
            <person name="Thoen E."/>
            <person name="Andreopoulos B."/>
            <person name="Lu D."/>
            <person name="Skrede I."/>
            <person name="Drula E."/>
            <person name="Henrissat B."/>
            <person name="Morin E."/>
            <person name="Kohler A."/>
            <person name="Barry K."/>
            <person name="LaButti K."/>
            <person name="Morin E."/>
            <person name="Salamov A."/>
            <person name="Lipzen A."/>
            <person name="Mereny Z."/>
            <person name="Hegedus B."/>
            <person name="Baldrian P."/>
            <person name="Stursova M."/>
            <person name="Weitz H."/>
            <person name="Taylor A."/>
            <person name="Grigoriev I.V."/>
            <person name="Nagy L.G."/>
            <person name="Martin F."/>
            <person name="Kauserud H."/>
        </authorList>
    </citation>
    <scope>NUCLEOTIDE SEQUENCE</scope>
    <source>
        <strain evidence="1">CBHHK200</strain>
    </source>
</reference>
<organism evidence="1 2">
    <name type="scientific">Mycena alexandri</name>
    <dbReference type="NCBI Taxonomy" id="1745969"/>
    <lineage>
        <taxon>Eukaryota</taxon>
        <taxon>Fungi</taxon>
        <taxon>Dikarya</taxon>
        <taxon>Basidiomycota</taxon>
        <taxon>Agaricomycotina</taxon>
        <taxon>Agaricomycetes</taxon>
        <taxon>Agaricomycetidae</taxon>
        <taxon>Agaricales</taxon>
        <taxon>Marasmiineae</taxon>
        <taxon>Mycenaceae</taxon>
        <taxon>Mycena</taxon>
    </lineage>
</organism>
<keyword evidence="2" id="KW-1185">Reference proteome</keyword>
<dbReference type="Proteomes" id="UP001218188">
    <property type="component" value="Unassembled WGS sequence"/>
</dbReference>
<comment type="caution">
    <text evidence="1">The sequence shown here is derived from an EMBL/GenBank/DDBJ whole genome shotgun (WGS) entry which is preliminary data.</text>
</comment>
<evidence type="ECO:0000313" key="2">
    <source>
        <dbReference type="Proteomes" id="UP001218188"/>
    </source>
</evidence>
<dbReference type="AlphaFoldDB" id="A0AAD6T6N1"/>
<proteinExistence type="predicted"/>
<name>A0AAD6T6N1_9AGAR</name>
<accession>A0AAD6T6N1</accession>
<protein>
    <submittedName>
        <fullName evidence="1">Uncharacterized protein</fullName>
    </submittedName>
</protein>
<evidence type="ECO:0000313" key="1">
    <source>
        <dbReference type="EMBL" id="KAJ7040409.1"/>
    </source>
</evidence>
<sequence>MLRVPAEKHKPIKIVLGREQACRRQRSGFFRARGRWILCHSVVVAASKSPEEWGTSRRSILHPSLVASRGRAHVAQGFHMAWVLTGLLPFLFLADRQIVPSVERSTAALNMANGEPLYLFMHLDATGSNAELALFGREKSGEGMFNRDIYFSMDCQWSSSLLLLPQDHTLLKLHFEVFRSLDAARSVTVHEDKILNSLGVQLAVGNGDFVWILLNCLDFVELFGDFELLGNLCFLLLSWPKCRRCKTVLGKAECDSLSRRAMLRHAPFGWRKSAATATGAGLAYSSRR</sequence>
<gene>
    <name evidence="1" type="ORF">C8F04DRAFT_1178140</name>
</gene>
<dbReference type="EMBL" id="JARJCM010000022">
    <property type="protein sequence ID" value="KAJ7040409.1"/>
    <property type="molecule type" value="Genomic_DNA"/>
</dbReference>